<organism evidence="1 2">
    <name type="scientific">Lichenibacterium ramalinae</name>
    <dbReference type="NCBI Taxonomy" id="2316527"/>
    <lineage>
        <taxon>Bacteria</taxon>
        <taxon>Pseudomonadati</taxon>
        <taxon>Pseudomonadota</taxon>
        <taxon>Alphaproteobacteria</taxon>
        <taxon>Hyphomicrobiales</taxon>
        <taxon>Lichenihabitantaceae</taxon>
        <taxon>Lichenibacterium</taxon>
    </lineage>
</organism>
<gene>
    <name evidence="1" type="ORF">D3272_13480</name>
</gene>
<comment type="caution">
    <text evidence="1">The sequence shown here is derived from an EMBL/GenBank/DDBJ whole genome shotgun (WGS) entry which is preliminary data.</text>
</comment>
<name>A0A4Q2RFS3_9HYPH</name>
<reference evidence="1 2" key="2">
    <citation type="submission" date="2019-02" db="EMBL/GenBank/DDBJ databases">
        <title>'Lichenibacterium ramalinii' gen. nov. sp. nov., 'Lichenibacterium minor' gen. nov. sp. nov.</title>
        <authorList>
            <person name="Pankratov T."/>
        </authorList>
    </citation>
    <scope>NUCLEOTIDE SEQUENCE [LARGE SCALE GENOMIC DNA]</scope>
    <source>
        <strain evidence="1 2">RmlP001</strain>
    </source>
</reference>
<sequence length="60" mass="6710">MSGPATRNSQHRMSLTRRFAVSVPRNSMAKVMFDVLGIVLPWVGDCRHVWAIVQQGTIEA</sequence>
<accession>A0A4Q2RFS3</accession>
<evidence type="ECO:0000313" key="2">
    <source>
        <dbReference type="Proteomes" id="UP000289411"/>
    </source>
</evidence>
<evidence type="ECO:0000313" key="1">
    <source>
        <dbReference type="EMBL" id="RYB04442.1"/>
    </source>
</evidence>
<dbReference type="AlphaFoldDB" id="A0A4Q2RFS3"/>
<proteinExistence type="predicted"/>
<keyword evidence="2" id="KW-1185">Reference proteome</keyword>
<reference evidence="1 2" key="1">
    <citation type="submission" date="2018-09" db="EMBL/GenBank/DDBJ databases">
        <authorList>
            <person name="Grouzdev D.S."/>
            <person name="Krutkina M.S."/>
        </authorList>
    </citation>
    <scope>NUCLEOTIDE SEQUENCE [LARGE SCALE GENOMIC DNA]</scope>
    <source>
        <strain evidence="1 2">RmlP001</strain>
    </source>
</reference>
<dbReference type="EMBL" id="QYBC01000010">
    <property type="protein sequence ID" value="RYB04442.1"/>
    <property type="molecule type" value="Genomic_DNA"/>
</dbReference>
<dbReference type="Proteomes" id="UP000289411">
    <property type="component" value="Unassembled WGS sequence"/>
</dbReference>
<protein>
    <submittedName>
        <fullName evidence="1">Uncharacterized protein</fullName>
    </submittedName>
</protein>